<feature type="coiled-coil region" evidence="1">
    <location>
        <begin position="419"/>
        <end position="453"/>
    </location>
</feature>
<dbReference type="AlphaFoldDB" id="A0A4Y7JGJ9"/>
<organism evidence="2 3">
    <name type="scientific">Papaver somniferum</name>
    <name type="common">Opium poppy</name>
    <dbReference type="NCBI Taxonomy" id="3469"/>
    <lineage>
        <taxon>Eukaryota</taxon>
        <taxon>Viridiplantae</taxon>
        <taxon>Streptophyta</taxon>
        <taxon>Embryophyta</taxon>
        <taxon>Tracheophyta</taxon>
        <taxon>Spermatophyta</taxon>
        <taxon>Magnoliopsida</taxon>
        <taxon>Ranunculales</taxon>
        <taxon>Papaveraceae</taxon>
        <taxon>Papaveroideae</taxon>
        <taxon>Papaver</taxon>
    </lineage>
</organism>
<feature type="coiled-coil region" evidence="1">
    <location>
        <begin position="190"/>
        <end position="383"/>
    </location>
</feature>
<dbReference type="EMBL" id="CM010718">
    <property type="protein sequence ID" value="RZC58775.1"/>
    <property type="molecule type" value="Genomic_DNA"/>
</dbReference>
<protein>
    <submittedName>
        <fullName evidence="2">Uncharacterized protein</fullName>
    </submittedName>
</protein>
<dbReference type="PANTHER" id="PTHR43939">
    <property type="entry name" value="COILED-COIL DOMAIN-CONTAINING PROTEIN 158"/>
    <property type="match status" value="1"/>
</dbReference>
<dbReference type="Gene3D" id="1.10.287.1490">
    <property type="match status" value="1"/>
</dbReference>
<dbReference type="SUPFAM" id="SSF57997">
    <property type="entry name" value="Tropomyosin"/>
    <property type="match status" value="1"/>
</dbReference>
<evidence type="ECO:0000256" key="1">
    <source>
        <dbReference type="SAM" id="Coils"/>
    </source>
</evidence>
<dbReference type="STRING" id="3469.A0A4Y7JGJ9"/>
<keyword evidence="1" id="KW-0175">Coiled coil</keyword>
<keyword evidence="3" id="KW-1185">Reference proteome</keyword>
<sequence length="790" mass="89074">MQSLLYIQNQKLVLCENILEADMVDKLKLMNLANELERLSRESDALKDENKSLQNYFERAEDKTALVREKLSMDVKKGKGMVQERENLKRSINERNIEIEKLKKKLEQQDLESYFVAMKEQRDHFEQSLQESNKTLQIVVKSIDIVPAVTVDAMFEDPVEKVKWLLQCYHDFQVSKSRAEQDLETVNQENISMSSKLEEAYANIKSLENELLKSSEDLSLMIQAKQDIESLEEAVSSIERRISTLVEEKAAAEEDRTNAENELEKAKAGVETQVSELVEVSQTIKSLEEALSSAKNIISIFAEEKAAAEANQTVKSLKEALSSAESIISILAEEKSVVELYITNAENELHKAKAGVDSQASELAEANQSIKSLEDALSRAEKHAFVLSKERNDFQVARDLLDKELEEPKTEASVQASEVSDAYTTIKSLEDALANAENDIVVLVNEKRNTEHEIVTLNAKLSSFVEDLAGTRGAAKGQSVELLEHLNYLEMLMKDSALLFLLTQGFKKKLESLRDMHLLLEGTRDRFVEKGSGLLHVRAGTEKEHHLENISPPDHEKFHYDTMHKSEGSAADSENISSYFTNIIKRFNMKNKLIKDNFVGFSGSMDDYVAVFTKALQQTMDGVVITLETMEYLKQQDTVDKMRFEDENLNSSLFSGEREAGGDSVEEQQGLLGPEGVKVTKLNLESVTQERDLHQSRASKLETSLEELKSSCNSMNLKLDECLAMEDVSREKEAELSSLHVSLAIKNQEEEGRLLSEGQIQTLLEKINGIEIPFRVSELENTEIFCGRSC</sequence>
<gene>
    <name evidence="2" type="ORF">C5167_006080</name>
</gene>
<evidence type="ECO:0000313" key="2">
    <source>
        <dbReference type="EMBL" id="RZC58775.1"/>
    </source>
</evidence>
<name>A0A4Y7JGJ9_PAPSO</name>
<dbReference type="PANTHER" id="PTHR43939:SF68">
    <property type="entry name" value="CENTROSOMAL PROTEIN OF 290 KDA-LIKE"/>
    <property type="match status" value="1"/>
</dbReference>
<dbReference type="Proteomes" id="UP000316621">
    <property type="component" value="Chromosome 4"/>
</dbReference>
<dbReference type="Gramene" id="RZC58775">
    <property type="protein sequence ID" value="RZC58775"/>
    <property type="gene ID" value="C5167_006080"/>
</dbReference>
<accession>A0A4Y7JGJ9</accession>
<proteinExistence type="predicted"/>
<reference evidence="2 3" key="1">
    <citation type="journal article" date="2018" name="Science">
        <title>The opium poppy genome and morphinan production.</title>
        <authorList>
            <person name="Guo L."/>
            <person name="Winzer T."/>
            <person name="Yang X."/>
            <person name="Li Y."/>
            <person name="Ning Z."/>
            <person name="He Z."/>
            <person name="Teodor R."/>
            <person name="Lu Y."/>
            <person name="Bowser T.A."/>
            <person name="Graham I.A."/>
            <person name="Ye K."/>
        </authorList>
    </citation>
    <scope>NUCLEOTIDE SEQUENCE [LARGE SCALE GENOMIC DNA]</scope>
    <source>
        <strain evidence="3">cv. HN1</strain>
        <tissue evidence="2">Leaves</tissue>
    </source>
</reference>
<feature type="coiled-coil region" evidence="1">
    <location>
        <begin position="29"/>
        <end position="112"/>
    </location>
</feature>
<evidence type="ECO:0000313" key="3">
    <source>
        <dbReference type="Proteomes" id="UP000316621"/>
    </source>
</evidence>
<feature type="coiled-coil region" evidence="1">
    <location>
        <begin position="691"/>
        <end position="718"/>
    </location>
</feature>